<dbReference type="RefSeq" id="WP_049700148.1">
    <property type="nucleotide sequence ID" value="NZ_LDTZ01000020.1"/>
</dbReference>
<accession>A0ABR5I8Z5</accession>
<organism evidence="1 2">
    <name type="scientific">Gordonia jacobaea</name>
    <dbReference type="NCBI Taxonomy" id="122202"/>
    <lineage>
        <taxon>Bacteria</taxon>
        <taxon>Bacillati</taxon>
        <taxon>Actinomycetota</taxon>
        <taxon>Actinomycetes</taxon>
        <taxon>Mycobacteriales</taxon>
        <taxon>Gordoniaceae</taxon>
        <taxon>Gordonia</taxon>
    </lineage>
</organism>
<gene>
    <name evidence="1" type="ORF">ABW18_16780</name>
</gene>
<name>A0ABR5I8Z5_9ACTN</name>
<keyword evidence="2" id="KW-1185">Reference proteome</keyword>
<protein>
    <submittedName>
        <fullName evidence="1">Uncharacterized protein</fullName>
    </submittedName>
</protein>
<evidence type="ECO:0000313" key="2">
    <source>
        <dbReference type="Proteomes" id="UP000037247"/>
    </source>
</evidence>
<comment type="caution">
    <text evidence="1">The sequence shown here is derived from an EMBL/GenBank/DDBJ whole genome shotgun (WGS) entry which is preliminary data.</text>
</comment>
<dbReference type="Proteomes" id="UP000037247">
    <property type="component" value="Unassembled WGS sequence"/>
</dbReference>
<sequence length="82" mass="8832">MTFIDSDFAQRHGLTGALAVAAAHETARTHAQLVDAAIADGRVSSNRRAFWLDHLRKAPEDVDILAAMAAPTQLSQGAWPDH</sequence>
<reference evidence="1 2" key="1">
    <citation type="submission" date="2015-05" db="EMBL/GenBank/DDBJ databases">
        <title>Draft genome sequence of the bacterium Gordonia jacobaea a new member of the Gordonia genus.</title>
        <authorList>
            <person name="Jimenez-Galisteo G."/>
            <person name="Dominguez A."/>
            <person name="Munoz E."/>
            <person name="Vinas M."/>
        </authorList>
    </citation>
    <scope>NUCLEOTIDE SEQUENCE [LARGE SCALE GENOMIC DNA]</scope>
    <source>
        <strain evidence="2">mv1</strain>
    </source>
</reference>
<dbReference type="EMBL" id="LDTZ01000020">
    <property type="protein sequence ID" value="KNA90072.1"/>
    <property type="molecule type" value="Genomic_DNA"/>
</dbReference>
<proteinExistence type="predicted"/>
<evidence type="ECO:0000313" key="1">
    <source>
        <dbReference type="EMBL" id="KNA90072.1"/>
    </source>
</evidence>